<dbReference type="InterPro" id="IPR039447">
    <property type="entry name" value="UreH-like_TM_dom"/>
</dbReference>
<dbReference type="AlphaFoldDB" id="A0A3L9ZZG2"/>
<evidence type="ECO:0000313" key="3">
    <source>
        <dbReference type="EMBL" id="RMA78271.1"/>
    </source>
</evidence>
<sequence length="245" mass="27104">MAFNLYNILYSKMLYSAFIFGLISSFHCIGMCGPIAMMLPIDRTNQAKKVTQIITYHIGRLTAYGTIGFVFGLLGKGFFLAGIQQNLSIFIGAAMIIVVLIPEKIFAKYNFSKPAYRLISKIKTSLGSQFRNKSYKSLFTIGLLNGFLPCGMVYVALFGAIAMQSESLGVLYMILFGLGTVPMMSSIVYINSYLTMPVRNKIQKLIPYVAVLIGCLFILRGLGLGIPYISPSNMSLFVQEDPNCH</sequence>
<feature type="domain" description="Urease accessory protein UreH-like transmembrane" evidence="2">
    <location>
        <begin position="17"/>
        <end position="215"/>
    </location>
</feature>
<dbReference type="PANTHER" id="PTHR42208">
    <property type="entry name" value="HEAVY METAL TRANSPORTER-RELATED"/>
    <property type="match status" value="1"/>
</dbReference>
<keyword evidence="1" id="KW-0472">Membrane</keyword>
<evidence type="ECO:0000313" key="4">
    <source>
        <dbReference type="Proteomes" id="UP000280368"/>
    </source>
</evidence>
<protein>
    <recommendedName>
        <fullName evidence="2">Urease accessory protein UreH-like transmembrane domain-containing protein</fullName>
    </recommendedName>
</protein>
<dbReference type="PANTHER" id="PTHR42208:SF1">
    <property type="entry name" value="HEAVY METAL TRANSPORTER"/>
    <property type="match status" value="1"/>
</dbReference>
<keyword evidence="1" id="KW-0812">Transmembrane</keyword>
<keyword evidence="1" id="KW-1133">Transmembrane helix</keyword>
<comment type="caution">
    <text evidence="3">The sequence shown here is derived from an EMBL/GenBank/DDBJ whole genome shotgun (WGS) entry which is preliminary data.</text>
</comment>
<keyword evidence="4" id="KW-1185">Reference proteome</keyword>
<feature type="transmembrane region" description="Helical" evidence="1">
    <location>
        <begin position="169"/>
        <end position="193"/>
    </location>
</feature>
<organism evidence="3 4">
    <name type="scientific">Flavobacterium weaverense</name>
    <dbReference type="NCBI Taxonomy" id="271156"/>
    <lineage>
        <taxon>Bacteria</taxon>
        <taxon>Pseudomonadati</taxon>
        <taxon>Bacteroidota</taxon>
        <taxon>Flavobacteriia</taxon>
        <taxon>Flavobacteriales</taxon>
        <taxon>Flavobacteriaceae</taxon>
        <taxon>Flavobacterium</taxon>
    </lineage>
</organism>
<feature type="transmembrane region" description="Helical" evidence="1">
    <location>
        <begin position="205"/>
        <end position="229"/>
    </location>
</feature>
<dbReference type="Proteomes" id="UP000280368">
    <property type="component" value="Unassembled WGS sequence"/>
</dbReference>
<feature type="transmembrane region" description="Helical" evidence="1">
    <location>
        <begin position="138"/>
        <end position="163"/>
    </location>
</feature>
<evidence type="ECO:0000259" key="2">
    <source>
        <dbReference type="Pfam" id="PF13386"/>
    </source>
</evidence>
<evidence type="ECO:0000256" key="1">
    <source>
        <dbReference type="SAM" id="Phobius"/>
    </source>
</evidence>
<dbReference type="EMBL" id="REFH01000007">
    <property type="protein sequence ID" value="RMA78271.1"/>
    <property type="molecule type" value="Genomic_DNA"/>
</dbReference>
<feature type="transmembrane region" description="Helical" evidence="1">
    <location>
        <begin position="61"/>
        <end position="81"/>
    </location>
</feature>
<gene>
    <name evidence="3" type="ORF">BC961_0651</name>
</gene>
<feature type="transmembrane region" description="Helical" evidence="1">
    <location>
        <begin position="13"/>
        <end position="41"/>
    </location>
</feature>
<dbReference type="Pfam" id="PF13386">
    <property type="entry name" value="DsbD_2"/>
    <property type="match status" value="1"/>
</dbReference>
<reference evidence="3 4" key="1">
    <citation type="submission" date="2018-10" db="EMBL/GenBank/DDBJ databases">
        <title>Genomic Encyclopedia of Archaeal and Bacterial Type Strains, Phase II (KMG-II): from individual species to whole genera.</title>
        <authorList>
            <person name="Goeker M."/>
        </authorList>
    </citation>
    <scope>NUCLEOTIDE SEQUENCE [LARGE SCALE GENOMIC DNA]</scope>
    <source>
        <strain evidence="3 4">DSM 19727</strain>
    </source>
</reference>
<accession>A0A3L9ZZG2</accession>
<feature type="transmembrane region" description="Helical" evidence="1">
    <location>
        <begin position="87"/>
        <end position="107"/>
    </location>
</feature>
<proteinExistence type="predicted"/>
<name>A0A3L9ZZG2_9FLAO</name>